<dbReference type="OrthoDB" id="3980759at2759"/>
<feature type="compositionally biased region" description="Polar residues" evidence="1">
    <location>
        <begin position="22"/>
        <end position="33"/>
    </location>
</feature>
<dbReference type="AlphaFoldDB" id="A0A061BF48"/>
<sequence>MLIKQQRRKPISKRQGGFHNGNGHSLNKSQGHYNNNNNNTNTNNNNKQHQHQQHQQTQQQQMNKPQPPTITSITEFPEAVTYGSFDYPLPTLGKKPPTNHVINELPSFQERPAAIWKADLPLGSTFFESLYGTDTSRSSSDSQDPAMKIVISKRKNAKTFKLGSMIIDITKLNNSANASTNTLGSTKLVNKFLQKDTLVNSTTTPMKRNRDEIVEASSSVKKNRRMQELQADTTMELSFEGKAMDKSDLVKLVDSSGFMQDDSHLPDYDNSMVQNVDTRNLLQNTEFNFEYKRV</sequence>
<proteinExistence type="predicted"/>
<dbReference type="VEuPathDB" id="FungiDB:BON22_1008"/>
<evidence type="ECO:0000313" key="2">
    <source>
        <dbReference type="EMBL" id="CDR45581.1"/>
    </source>
</evidence>
<accession>A0A061BF48</accession>
<protein>
    <submittedName>
        <fullName evidence="2">CYFA0S19e00628g1_1</fullName>
    </submittedName>
</protein>
<feature type="compositionally biased region" description="Basic residues" evidence="1">
    <location>
        <begin position="1"/>
        <end position="12"/>
    </location>
</feature>
<gene>
    <name evidence="2" type="ORF">CYFA0S_19e00628g</name>
</gene>
<name>A0A061BF48_CYBFA</name>
<feature type="region of interest" description="Disordered" evidence="1">
    <location>
        <begin position="1"/>
        <end position="71"/>
    </location>
</feature>
<evidence type="ECO:0000256" key="1">
    <source>
        <dbReference type="SAM" id="MobiDB-lite"/>
    </source>
</evidence>
<organism evidence="2">
    <name type="scientific">Cyberlindnera fabianii</name>
    <name type="common">Yeast</name>
    <name type="synonym">Hansenula fabianii</name>
    <dbReference type="NCBI Taxonomy" id="36022"/>
    <lineage>
        <taxon>Eukaryota</taxon>
        <taxon>Fungi</taxon>
        <taxon>Dikarya</taxon>
        <taxon>Ascomycota</taxon>
        <taxon>Saccharomycotina</taxon>
        <taxon>Saccharomycetes</taxon>
        <taxon>Phaffomycetales</taxon>
        <taxon>Phaffomycetaceae</taxon>
        <taxon>Cyberlindnera</taxon>
    </lineage>
</organism>
<reference evidence="2" key="1">
    <citation type="journal article" date="2014" name="Genome Announc.">
        <title>Genome sequence of the yeast Cyberlindnera fabianii (Hansenula fabianii).</title>
        <authorList>
            <person name="Freel K.C."/>
            <person name="Sarilar V."/>
            <person name="Neuveglise C."/>
            <person name="Devillers H."/>
            <person name="Friedrich A."/>
            <person name="Schacherer J."/>
        </authorList>
    </citation>
    <scope>NUCLEOTIDE SEQUENCE</scope>
    <source>
        <strain evidence="2">YJS4271</strain>
    </source>
</reference>
<dbReference type="EMBL" id="LK052904">
    <property type="protein sequence ID" value="CDR45581.1"/>
    <property type="molecule type" value="Genomic_DNA"/>
</dbReference>
<feature type="compositionally biased region" description="Low complexity" evidence="1">
    <location>
        <begin position="34"/>
        <end position="61"/>
    </location>
</feature>